<dbReference type="GO" id="GO:0016747">
    <property type="term" value="F:acyltransferase activity, transferring groups other than amino-acyl groups"/>
    <property type="evidence" value="ECO:0007669"/>
    <property type="project" value="InterPro"/>
</dbReference>
<accession>A0A2T0X6C4</accession>
<evidence type="ECO:0000313" key="3">
    <source>
        <dbReference type="Proteomes" id="UP000238801"/>
    </source>
</evidence>
<dbReference type="AlphaFoldDB" id="A0A2T0X6C4"/>
<dbReference type="OrthoDB" id="9815099at2"/>
<name>A0A2T0X6C4_9RHOB</name>
<dbReference type="SUPFAM" id="SSF55729">
    <property type="entry name" value="Acyl-CoA N-acyltransferases (Nat)"/>
    <property type="match status" value="1"/>
</dbReference>
<sequence length="169" mass="16899">MRLRQEEEGDGAAVETLYDLAFGPGRRALSSYRLRRGPPVRGCGHVVDAGEAAAGLAGAIRAWPVAVGGAPALLVGPVAVHPAHQGEGWGGALMAAALGAAAAGWRRALLVGDAPYYARFGFAPLAGVLMPPPTDPARVLGLALAPGAWEGVAGPVLPAPLASGCADTI</sequence>
<keyword evidence="2" id="KW-0808">Transferase</keyword>
<dbReference type="InterPro" id="IPR000182">
    <property type="entry name" value="GNAT_dom"/>
</dbReference>
<proteinExistence type="predicted"/>
<dbReference type="RefSeq" id="WP_106158925.1">
    <property type="nucleotide sequence ID" value="NZ_PVTT01000001.1"/>
</dbReference>
<dbReference type="EMBL" id="PVTT01000001">
    <property type="protein sequence ID" value="PRY94424.1"/>
    <property type="molecule type" value="Genomic_DNA"/>
</dbReference>
<feature type="domain" description="N-acetyltransferase" evidence="1">
    <location>
        <begin position="1"/>
        <end position="145"/>
    </location>
</feature>
<gene>
    <name evidence="2" type="ORF">BCF33_0011</name>
</gene>
<protein>
    <submittedName>
        <fullName evidence="2">Putative N-acetyltransferase YhbS</fullName>
    </submittedName>
</protein>
<organism evidence="2 3">
    <name type="scientific">Hasllibacter halocynthiae</name>
    <dbReference type="NCBI Taxonomy" id="595589"/>
    <lineage>
        <taxon>Bacteria</taxon>
        <taxon>Pseudomonadati</taxon>
        <taxon>Pseudomonadota</taxon>
        <taxon>Alphaproteobacteria</taxon>
        <taxon>Rhodobacterales</taxon>
        <taxon>Roseobacteraceae</taxon>
        <taxon>Hasllibacter</taxon>
    </lineage>
</organism>
<dbReference type="Pfam" id="PF13508">
    <property type="entry name" value="Acetyltransf_7"/>
    <property type="match status" value="1"/>
</dbReference>
<evidence type="ECO:0000313" key="2">
    <source>
        <dbReference type="EMBL" id="PRY94424.1"/>
    </source>
</evidence>
<dbReference type="Proteomes" id="UP000238801">
    <property type="component" value="Unassembled WGS sequence"/>
</dbReference>
<comment type="caution">
    <text evidence="2">The sequence shown here is derived from an EMBL/GenBank/DDBJ whole genome shotgun (WGS) entry which is preliminary data.</text>
</comment>
<dbReference type="InterPro" id="IPR016181">
    <property type="entry name" value="Acyl_CoA_acyltransferase"/>
</dbReference>
<dbReference type="Gene3D" id="3.40.630.30">
    <property type="match status" value="1"/>
</dbReference>
<evidence type="ECO:0000259" key="1">
    <source>
        <dbReference type="PROSITE" id="PS51186"/>
    </source>
</evidence>
<keyword evidence="3" id="KW-1185">Reference proteome</keyword>
<reference evidence="2 3" key="1">
    <citation type="submission" date="2018-03" db="EMBL/GenBank/DDBJ databases">
        <title>Genomic Encyclopedia of Archaeal and Bacterial Type Strains, Phase II (KMG-II): from individual species to whole genera.</title>
        <authorList>
            <person name="Goeker M."/>
        </authorList>
    </citation>
    <scope>NUCLEOTIDE SEQUENCE [LARGE SCALE GENOMIC DNA]</scope>
    <source>
        <strain evidence="2 3">DSM 29318</strain>
    </source>
</reference>
<dbReference type="PROSITE" id="PS51186">
    <property type="entry name" value="GNAT"/>
    <property type="match status" value="1"/>
</dbReference>